<evidence type="ECO:0000313" key="5">
    <source>
        <dbReference type="Proteomes" id="UP001141336"/>
    </source>
</evidence>
<evidence type="ECO:0000256" key="1">
    <source>
        <dbReference type="ARBA" id="ARBA00011028"/>
    </source>
</evidence>
<proteinExistence type="inferred from homology"/>
<reference evidence="4" key="1">
    <citation type="submission" date="2022-12" db="EMBL/GenBank/DDBJ databases">
        <title>Isolation and characterisation of novel Methanocorpusculum spp. from native Australian herbivores indicates the genus is ancestrally host-associated.</title>
        <authorList>
            <person name="Volmer J.G."/>
            <person name="Soo R.M."/>
            <person name="Evans P.N."/>
            <person name="Hoedt E.C."/>
            <person name="Astorga Alsina A.L."/>
            <person name="Woodcroft B.J."/>
            <person name="Tyson G.W."/>
            <person name="Hugenholtz P."/>
            <person name="Morrison M."/>
        </authorList>
    </citation>
    <scope>NUCLEOTIDE SEQUENCE</scope>
    <source>
        <strain evidence="4">CW153</strain>
    </source>
</reference>
<comment type="caution">
    <text evidence="4">The sequence shown here is derived from an EMBL/GenBank/DDBJ whole genome shotgun (WGS) entry which is preliminary data.</text>
</comment>
<dbReference type="SUPFAM" id="SSF53807">
    <property type="entry name" value="Helical backbone' metal receptor"/>
    <property type="match status" value="1"/>
</dbReference>
<sequence>MSVPAEAENGRVLLVTVPPMVEIVSAVAGDGFTVLPVVPEGMSPHTYEPAPADVALFASAEMWFTLGEGFLPLEDQVAAALPDLPRVATGAEVKAVAEAGGEEGEMDPHIWLSARNGILMTEAVRDGLTAQYPEFAERFSDRAAAFCAGLSDADMRLAAVAETMEPKAFLTTHGSFGYLAEDYSLTQLVIAREGKEPAARELAEIVDSAKAAGVHIIVTEPLSGERTAIVLSEELGVVPVQINPLSVHYMDTLNSLAEVLKE</sequence>
<dbReference type="EMBL" id="JAPTGC010000007">
    <property type="protein sequence ID" value="MCZ0862906.1"/>
    <property type="molecule type" value="Genomic_DNA"/>
</dbReference>
<dbReference type="InterPro" id="IPR006128">
    <property type="entry name" value="Lipoprotein_PsaA-like"/>
</dbReference>
<dbReference type="Proteomes" id="UP001141336">
    <property type="component" value="Unassembled WGS sequence"/>
</dbReference>
<dbReference type="PANTHER" id="PTHR42953:SF3">
    <property type="entry name" value="HIGH-AFFINITY ZINC UPTAKE SYSTEM PROTEIN ZNUA"/>
    <property type="match status" value="1"/>
</dbReference>
<dbReference type="PRINTS" id="PR00690">
    <property type="entry name" value="ADHESNFAMILY"/>
</dbReference>
<keyword evidence="5" id="KW-1185">Reference proteome</keyword>
<gene>
    <name evidence="4" type="ORF">O0S09_06515</name>
</gene>
<dbReference type="InterPro" id="IPR006127">
    <property type="entry name" value="ZnuA-like"/>
</dbReference>
<evidence type="ECO:0000313" key="4">
    <source>
        <dbReference type="EMBL" id="MCZ0862906.1"/>
    </source>
</evidence>
<name>A0ABT4IMX1_9EURY</name>
<keyword evidence="3" id="KW-0732">Signal</keyword>
<dbReference type="PANTHER" id="PTHR42953">
    <property type="entry name" value="HIGH-AFFINITY ZINC UPTAKE SYSTEM PROTEIN ZNUA-RELATED"/>
    <property type="match status" value="1"/>
</dbReference>
<keyword evidence="2" id="KW-0813">Transport</keyword>
<comment type="similarity">
    <text evidence="1">Belongs to the bacterial solute-binding protein 9 family.</text>
</comment>
<evidence type="ECO:0000256" key="3">
    <source>
        <dbReference type="ARBA" id="ARBA00022729"/>
    </source>
</evidence>
<organism evidence="4 5">
    <name type="scientific">Methanocorpusculum vombati</name>
    <dbReference type="NCBI Taxonomy" id="3002864"/>
    <lineage>
        <taxon>Archaea</taxon>
        <taxon>Methanobacteriati</taxon>
        <taxon>Methanobacteriota</taxon>
        <taxon>Stenosarchaea group</taxon>
        <taxon>Methanomicrobia</taxon>
        <taxon>Methanomicrobiales</taxon>
        <taxon>Methanocorpusculaceae</taxon>
        <taxon>Methanocorpusculum</taxon>
    </lineage>
</organism>
<dbReference type="InterPro" id="IPR050492">
    <property type="entry name" value="Bact_metal-bind_prot9"/>
</dbReference>
<accession>A0ABT4IMX1</accession>
<protein>
    <submittedName>
        <fullName evidence="4">Zinc ABC transporter substrate-binding protein</fullName>
    </submittedName>
</protein>
<evidence type="ECO:0000256" key="2">
    <source>
        <dbReference type="ARBA" id="ARBA00022448"/>
    </source>
</evidence>
<dbReference type="Pfam" id="PF01297">
    <property type="entry name" value="ZnuA"/>
    <property type="match status" value="1"/>
</dbReference>
<dbReference type="Gene3D" id="3.40.50.1980">
    <property type="entry name" value="Nitrogenase molybdenum iron protein domain"/>
    <property type="match status" value="2"/>
</dbReference>